<evidence type="ECO:0000259" key="5">
    <source>
        <dbReference type="Pfam" id="PF22681"/>
    </source>
</evidence>
<name>A0ABW3L2J0_9BACI</name>
<comment type="caution">
    <text evidence="6">The sequence shown here is derived from an EMBL/GenBank/DDBJ whole genome shotgun (WGS) entry which is preliminary data.</text>
</comment>
<protein>
    <submittedName>
        <fullName evidence="6">TIM-barrel domain-containing protein</fullName>
    </submittedName>
</protein>
<dbReference type="Gene3D" id="3.20.20.80">
    <property type="entry name" value="Glycosidases"/>
    <property type="match status" value="1"/>
</dbReference>
<dbReference type="Gene3D" id="2.60.40.10">
    <property type="entry name" value="Immunoglobulins"/>
    <property type="match status" value="1"/>
</dbReference>
<feature type="domain" description="Glycoside hydrolase family 31 TIM barrel" evidence="2">
    <location>
        <begin position="586"/>
        <end position="934"/>
    </location>
</feature>
<dbReference type="InterPro" id="IPR048395">
    <property type="entry name" value="Glyco_hydro_31_C"/>
</dbReference>
<dbReference type="InterPro" id="IPR055242">
    <property type="entry name" value="Lmo2446-like_N"/>
</dbReference>
<feature type="domain" description="Glycoside hydrolase family 31 N-terminal" evidence="3">
    <location>
        <begin position="390"/>
        <end position="541"/>
    </location>
</feature>
<evidence type="ECO:0000259" key="4">
    <source>
        <dbReference type="Pfam" id="PF21365"/>
    </source>
</evidence>
<dbReference type="SUPFAM" id="SSF51011">
    <property type="entry name" value="Glycosyl hydrolase domain"/>
    <property type="match status" value="1"/>
</dbReference>
<accession>A0ABW3L2J0</accession>
<dbReference type="InterPro" id="IPR000322">
    <property type="entry name" value="Glyco_hydro_31_TIM"/>
</dbReference>
<dbReference type="InterPro" id="IPR017853">
    <property type="entry name" value="GH"/>
</dbReference>
<dbReference type="CDD" id="cd14752">
    <property type="entry name" value="GH31_N"/>
    <property type="match status" value="1"/>
</dbReference>
<evidence type="ECO:0000259" key="3">
    <source>
        <dbReference type="Pfam" id="PF13802"/>
    </source>
</evidence>
<dbReference type="Proteomes" id="UP001596990">
    <property type="component" value="Unassembled WGS sequence"/>
</dbReference>
<organism evidence="6 7">
    <name type="scientific">Thalassobacillus hwangdonensis</name>
    <dbReference type="NCBI Taxonomy" id="546108"/>
    <lineage>
        <taxon>Bacteria</taxon>
        <taxon>Bacillati</taxon>
        <taxon>Bacillota</taxon>
        <taxon>Bacilli</taxon>
        <taxon>Bacillales</taxon>
        <taxon>Bacillaceae</taxon>
        <taxon>Thalassobacillus</taxon>
    </lineage>
</organism>
<reference evidence="7" key="1">
    <citation type="journal article" date="2019" name="Int. J. Syst. Evol. Microbiol.">
        <title>The Global Catalogue of Microorganisms (GCM) 10K type strain sequencing project: providing services to taxonomists for standard genome sequencing and annotation.</title>
        <authorList>
            <consortium name="The Broad Institute Genomics Platform"/>
            <consortium name="The Broad Institute Genome Sequencing Center for Infectious Disease"/>
            <person name="Wu L."/>
            <person name="Ma J."/>
        </authorList>
    </citation>
    <scope>NUCLEOTIDE SEQUENCE [LARGE SCALE GENOMIC DNA]</scope>
    <source>
        <strain evidence="7">CCUG 56607</strain>
    </source>
</reference>
<dbReference type="SUPFAM" id="SSF51445">
    <property type="entry name" value="(Trans)glycosidases"/>
    <property type="match status" value="1"/>
</dbReference>
<dbReference type="PANTHER" id="PTHR43863:SF2">
    <property type="entry name" value="MALTASE-GLUCOAMYLASE"/>
    <property type="match status" value="1"/>
</dbReference>
<dbReference type="EMBL" id="JBHTKL010000005">
    <property type="protein sequence ID" value="MFD1019669.1"/>
    <property type="molecule type" value="Genomic_DNA"/>
</dbReference>
<comment type="similarity">
    <text evidence="1">Belongs to the glycosyl hydrolase 31 family.</text>
</comment>
<dbReference type="Pfam" id="PF22681">
    <property type="entry name" value="Lmo2446-like_N"/>
    <property type="match status" value="1"/>
</dbReference>
<evidence type="ECO:0000313" key="7">
    <source>
        <dbReference type="Proteomes" id="UP001596990"/>
    </source>
</evidence>
<dbReference type="Pfam" id="PF01055">
    <property type="entry name" value="Glyco_hydro_31_2nd"/>
    <property type="match status" value="1"/>
</dbReference>
<dbReference type="InterPro" id="IPR011013">
    <property type="entry name" value="Gal_mutarotase_sf_dom"/>
</dbReference>
<dbReference type="InterPro" id="IPR013780">
    <property type="entry name" value="Glyco_hydro_b"/>
</dbReference>
<dbReference type="Pfam" id="PF13802">
    <property type="entry name" value="Gal_mutarotas_2"/>
    <property type="match status" value="1"/>
</dbReference>
<gene>
    <name evidence="6" type="ORF">ACFQ2J_10850</name>
</gene>
<sequence length="1114" mass="128163">MNPCPAYTQLLHTYMDQLNKNYSSVEKNLLQHQPDLEKDSFYTIATWVWLLQKQLRLQSGKLAEIDAKPYLNYIENNWSKPQPRIWMDGADDDVYLSNLSMAYAALLETRNNRKYTAVQKTMTAIRDFVFDRLLSGGTVLNGVNERGIATDQLLSVMPYGLFSPEDLVMVEAVGHMRRQLDNGTGLMPMSGTPSTSKAATALLALYFLEKSDREKAVYYATLARDIEGDDEFGEVILKLFDHYAKERDEKDRIIHEPLGNENVYISKLTERHPHHPTLEDNLNLTCQVVAESDVASVHMSIESDGWQLEEQLQLTMKDDTRVYHCRLEPLPHHGRYTYHFIARLADESELVSEDFHVTTLEKHQAKQLRLFSKQEDSLVLMFGEGEKRHGLSFSINENGLSMSIQQNMLLATDSYRHEKYAMIEAGNHRLEVDLEKPSIHLYENENLILSTHPLFAPIEWKTDVDGNVSDFTIHWHSPGTEQFYGFGERYNATEQRGEVIDCYVYNQYRDQGTRTYIPIPFYMTNAGYGCFIDTNTYTKFDLAAELNDKCSVTFEQGTAVTNTDLHFYFGDYKGQLASYTKDTGKPVMVPAWALGPWMSSNNWDRQSIVEQEVEKTNELDIPATVIVLEQWSDEATYYMFNDAEYDMKEPGYVHRYEDMTFPEWGRWPDPRKMVEDLHENNLKLIMWQIPIQKYLNKQEHPLKDQDEAYMIEKGYVVKNEDGTPYRIPENWFTNSLIMDFSHEEGREWWFEKRQYLIDIGVDGFKTDGGEFVFGKNLQFANGQTGSEMRNKYPNDYIEAYYDFAQQNDGITFSRAGYTGAQNFPAHWAGDERSTFGAFKRSLIAGINAGLAGVVFWGWDLAGFNGDIPTAELFMRSSSMAAFCPIMQYHAESKAEFNQDRTPWNIAARTGKDAVIDVYRFFANVRMNLMPYLYQEARKASETGLPMMRALMLDYPEDPRARGLYDEYLFGEYLLVAPIIEEGAVSRNVYLPEGKWVDLWTDEVHQGPTVIRPVAKVDQIPVFVKMNRALLLNVDTTKQLGSSVGNDLTKYHTPLCKIYCENSFTQTLVDHLGNNIELNVEVTEHEVSVTISTSIENLQVEVISHIETIKINQSS</sequence>
<evidence type="ECO:0000259" key="2">
    <source>
        <dbReference type="Pfam" id="PF01055"/>
    </source>
</evidence>
<dbReference type="CDD" id="cd06597">
    <property type="entry name" value="GH31_transferase_CtsY"/>
    <property type="match status" value="1"/>
</dbReference>
<proteinExistence type="inferred from homology"/>
<dbReference type="PANTHER" id="PTHR43863">
    <property type="entry name" value="HYDROLASE, PUTATIVE (AFU_ORTHOLOGUE AFUA_1G03140)-RELATED"/>
    <property type="match status" value="1"/>
</dbReference>
<dbReference type="Gene3D" id="2.60.40.1180">
    <property type="entry name" value="Golgi alpha-mannosidase II"/>
    <property type="match status" value="1"/>
</dbReference>
<dbReference type="RefSeq" id="WP_386059933.1">
    <property type="nucleotide sequence ID" value="NZ_JBHTKL010000005.1"/>
</dbReference>
<dbReference type="SUPFAM" id="SSF74650">
    <property type="entry name" value="Galactose mutarotase-like"/>
    <property type="match status" value="1"/>
</dbReference>
<feature type="domain" description="Lmo2446-like N-terminal" evidence="5">
    <location>
        <begin position="254"/>
        <end position="310"/>
    </location>
</feature>
<dbReference type="InterPro" id="IPR008928">
    <property type="entry name" value="6-hairpin_glycosidase_sf"/>
</dbReference>
<dbReference type="Pfam" id="PF21365">
    <property type="entry name" value="Glyco_hydro_31_3rd"/>
    <property type="match status" value="1"/>
</dbReference>
<dbReference type="Gene3D" id="2.60.40.1760">
    <property type="entry name" value="glycosyl hydrolase (family 31)"/>
    <property type="match status" value="1"/>
</dbReference>
<feature type="domain" description="Glycosyl hydrolase family 31 C-terminal" evidence="4">
    <location>
        <begin position="943"/>
        <end position="1026"/>
    </location>
</feature>
<dbReference type="SUPFAM" id="SSF48208">
    <property type="entry name" value="Six-hairpin glycosidases"/>
    <property type="match status" value="1"/>
</dbReference>
<keyword evidence="7" id="KW-1185">Reference proteome</keyword>
<dbReference type="InterPro" id="IPR013783">
    <property type="entry name" value="Ig-like_fold"/>
</dbReference>
<dbReference type="InterPro" id="IPR025887">
    <property type="entry name" value="Glyco_hydro_31_N_dom"/>
</dbReference>
<evidence type="ECO:0000256" key="1">
    <source>
        <dbReference type="ARBA" id="ARBA00007806"/>
    </source>
</evidence>
<dbReference type="InterPro" id="IPR051816">
    <property type="entry name" value="Glycosyl_Hydrolase_31"/>
</dbReference>
<evidence type="ECO:0000313" key="6">
    <source>
        <dbReference type="EMBL" id="MFD1019669.1"/>
    </source>
</evidence>